<gene>
    <name evidence="2" type="ORF">LCGC14_0164410</name>
</gene>
<dbReference type="AlphaFoldDB" id="A0A0F9VAN0"/>
<dbReference type="EMBL" id="LAZR01000062">
    <property type="protein sequence ID" value="KKN96797.1"/>
    <property type="molecule type" value="Genomic_DNA"/>
</dbReference>
<proteinExistence type="predicted"/>
<name>A0A0F9VAN0_9ZZZZ</name>
<comment type="caution">
    <text evidence="2">The sequence shown here is derived from an EMBL/GenBank/DDBJ whole genome shotgun (WGS) entry which is preliminary data.</text>
</comment>
<organism evidence="2">
    <name type="scientific">marine sediment metagenome</name>
    <dbReference type="NCBI Taxonomy" id="412755"/>
    <lineage>
        <taxon>unclassified sequences</taxon>
        <taxon>metagenomes</taxon>
        <taxon>ecological metagenomes</taxon>
    </lineage>
</organism>
<evidence type="ECO:0000256" key="1">
    <source>
        <dbReference type="SAM" id="MobiDB-lite"/>
    </source>
</evidence>
<evidence type="ECO:0000313" key="2">
    <source>
        <dbReference type="EMBL" id="KKN96797.1"/>
    </source>
</evidence>
<feature type="region of interest" description="Disordered" evidence="1">
    <location>
        <begin position="79"/>
        <end position="101"/>
    </location>
</feature>
<accession>A0A0F9VAN0</accession>
<sequence>MSDEKQAFGILGRTGQFDGPWNWYRFDYAEDKLVVSAEPVFPWNTVHMAQQEAMKLMKQEPDLWTTQVVIQPDGWGPNLPYENNTTTGEHLGFAPSAGGNW</sequence>
<protein>
    <submittedName>
        <fullName evidence="2">Uncharacterized protein</fullName>
    </submittedName>
</protein>
<reference evidence="2" key="1">
    <citation type="journal article" date="2015" name="Nature">
        <title>Complex archaea that bridge the gap between prokaryotes and eukaryotes.</title>
        <authorList>
            <person name="Spang A."/>
            <person name="Saw J.H."/>
            <person name="Jorgensen S.L."/>
            <person name="Zaremba-Niedzwiedzka K."/>
            <person name="Martijn J."/>
            <person name="Lind A.E."/>
            <person name="van Eijk R."/>
            <person name="Schleper C."/>
            <person name="Guy L."/>
            <person name="Ettema T.J."/>
        </authorList>
    </citation>
    <scope>NUCLEOTIDE SEQUENCE</scope>
</reference>